<dbReference type="GO" id="GO:0006281">
    <property type="term" value="P:DNA repair"/>
    <property type="evidence" value="ECO:0007669"/>
    <property type="project" value="UniProtKB-UniRule"/>
</dbReference>
<evidence type="ECO:0000256" key="4">
    <source>
        <dbReference type="ARBA" id="ARBA00022722"/>
    </source>
</evidence>
<dbReference type="GO" id="GO:0043737">
    <property type="term" value="F:deoxyribonuclease V activity"/>
    <property type="evidence" value="ECO:0007669"/>
    <property type="project" value="UniProtKB-UniRule"/>
</dbReference>
<dbReference type="AlphaFoldDB" id="A0A147JXV6"/>
<dbReference type="GO" id="GO:0003727">
    <property type="term" value="F:single-stranded RNA binding"/>
    <property type="evidence" value="ECO:0007669"/>
    <property type="project" value="TreeGrafter"/>
</dbReference>
<keyword evidence="4 7" id="KW-0540">Nuclease</keyword>
<dbReference type="HAMAP" id="MF_00801">
    <property type="entry name" value="Endonuclease_5"/>
    <property type="match status" value="1"/>
</dbReference>
<dbReference type="GO" id="GO:0005737">
    <property type="term" value="C:cytoplasm"/>
    <property type="evidence" value="ECO:0007669"/>
    <property type="project" value="UniProtKB-SubCell"/>
</dbReference>
<sequence>MLPLLTPPKLDLKQLSKIQEQVAQKVIQSDGFDRLDTIAGCDVSFARGDRAFAAAVVLNYRDLEAIKERVLRVKLKFPYLPTFLAFRELEALLRVLKGIDADVYMVGAQGIAHPRRAGLASHLGVVLDRPTLGVAKSRLCGEAEGPVKGRGSFSLLRDRGEIVGAVVRTRETGRPVYVSVGHRLSLSTAIRITLETTRGHRLPEPLRLAHDLATKAMRDEL</sequence>
<comment type="subcellular location">
    <subcellularLocation>
        <location evidence="2 7">Cytoplasm</location>
    </subcellularLocation>
</comment>
<dbReference type="EMBL" id="LQMQ01000021">
    <property type="protein sequence ID" value="KUO41424.1"/>
    <property type="molecule type" value="Genomic_DNA"/>
</dbReference>
<accession>A0A147JXV6</accession>
<evidence type="ECO:0000256" key="7">
    <source>
        <dbReference type="HAMAP-Rule" id="MF_00801"/>
    </source>
</evidence>
<evidence type="ECO:0000256" key="6">
    <source>
        <dbReference type="ARBA" id="ARBA00022801"/>
    </source>
</evidence>
<name>A0A147JXV6_HADYE</name>
<evidence type="ECO:0000256" key="3">
    <source>
        <dbReference type="ARBA" id="ARBA00022490"/>
    </source>
</evidence>
<keyword evidence="7" id="KW-0227">DNA damage</keyword>
<dbReference type="Pfam" id="PF04493">
    <property type="entry name" value="Endonuclease_5"/>
    <property type="match status" value="1"/>
</dbReference>
<evidence type="ECO:0000313" key="9">
    <source>
        <dbReference type="Proteomes" id="UP000074294"/>
    </source>
</evidence>
<gene>
    <name evidence="7" type="primary">nfi</name>
    <name evidence="8" type="ORF">APZ16_06430</name>
</gene>
<dbReference type="STRING" id="1776334.APZ16_06430"/>
<keyword evidence="3 7" id="KW-0963">Cytoplasm</keyword>
<dbReference type="GO" id="GO:0016891">
    <property type="term" value="F:RNA endonuclease activity producing 5'-phosphomonoesters, hydrolytic mechanism"/>
    <property type="evidence" value="ECO:0007669"/>
    <property type="project" value="TreeGrafter"/>
</dbReference>
<keyword evidence="5 7" id="KW-0255">Endonuclease</keyword>
<comment type="catalytic activity">
    <reaction evidence="1 7">
        <text>Endonucleolytic cleavage at apurinic or apyrimidinic sites to products with a 5'-phosphate.</text>
        <dbReference type="EC" id="3.1.21.7"/>
    </reaction>
</comment>
<dbReference type="EC" id="3.1.21.7" evidence="7"/>
<evidence type="ECO:0000256" key="2">
    <source>
        <dbReference type="ARBA" id="ARBA00004496"/>
    </source>
</evidence>
<feature type="site" description="Interaction with target DNA" evidence="7">
    <location>
        <position position="79"/>
    </location>
</feature>
<protein>
    <recommendedName>
        <fullName evidence="7">Endonuclease V</fullName>
        <ecNumber evidence="7">3.1.21.7</ecNumber>
    </recommendedName>
    <alternativeName>
        <fullName evidence="7">Deoxyinosine 3'endonuclease</fullName>
    </alternativeName>
    <alternativeName>
        <fullName evidence="7">Deoxyribonuclease V</fullName>
        <shortName evidence="7">DNase V</shortName>
    </alternativeName>
</protein>
<dbReference type="Gene3D" id="3.30.2170.10">
    <property type="entry name" value="archaeoglobus fulgidus dsm 4304 superfamily"/>
    <property type="match status" value="1"/>
</dbReference>
<keyword evidence="7" id="KW-0234">DNA repair</keyword>
<keyword evidence="6 7" id="KW-0378">Hydrolase</keyword>
<dbReference type="CDD" id="cd06559">
    <property type="entry name" value="Endonuclease_V"/>
    <property type="match status" value="1"/>
</dbReference>
<comment type="caution">
    <text evidence="8">The sequence shown here is derived from an EMBL/GenBank/DDBJ whole genome shotgun (WGS) entry which is preliminary data.</text>
</comment>
<dbReference type="PANTHER" id="PTHR28511">
    <property type="entry name" value="ENDONUCLEASE V"/>
    <property type="match status" value="1"/>
</dbReference>
<dbReference type="PANTHER" id="PTHR28511:SF1">
    <property type="entry name" value="ENDONUCLEASE V"/>
    <property type="match status" value="1"/>
</dbReference>
<comment type="caution">
    <text evidence="7">Lacks conserved residue(s) required for the propagation of feature annotation.</text>
</comment>
<dbReference type="InterPro" id="IPR007581">
    <property type="entry name" value="Endonuclease-V"/>
</dbReference>
<evidence type="ECO:0000256" key="5">
    <source>
        <dbReference type="ARBA" id="ARBA00022759"/>
    </source>
</evidence>
<reference evidence="8 9" key="1">
    <citation type="journal article" date="2016" name="Nat. Microbiol.">
        <title>Genomic inference of the metabolism of cosmopolitan subsurface Archaea, Hadesarchaea.</title>
        <authorList>
            <person name="Baker B.J."/>
            <person name="Saw J.H."/>
            <person name="Lind A.E."/>
            <person name="Lazar C.S."/>
            <person name="Hinrichs K.-U."/>
            <person name="Teske A.P."/>
            <person name="Ettema T.J."/>
        </authorList>
    </citation>
    <scope>NUCLEOTIDE SEQUENCE [LARGE SCALE GENOMIC DNA]</scope>
</reference>
<proteinExistence type="inferred from homology"/>
<evidence type="ECO:0000256" key="1">
    <source>
        <dbReference type="ARBA" id="ARBA00001835"/>
    </source>
</evidence>
<evidence type="ECO:0000313" key="8">
    <source>
        <dbReference type="EMBL" id="KUO41424.1"/>
    </source>
</evidence>
<dbReference type="Proteomes" id="UP000074294">
    <property type="component" value="Unassembled WGS sequence"/>
</dbReference>
<organism evidence="8 9">
    <name type="scientific">Hadarchaeum yellowstonense</name>
    <dbReference type="NCBI Taxonomy" id="1776334"/>
    <lineage>
        <taxon>Archaea</taxon>
        <taxon>Methanobacteriati</taxon>
        <taxon>Candidatus Hadarchaeota</taxon>
        <taxon>Candidatus Hadarchaeia</taxon>
        <taxon>Candidatus Hadarchaeales</taxon>
        <taxon>Candidatus Hadarchaeaceae</taxon>
        <taxon>Candidatus Hadarchaeum</taxon>
    </lineage>
</organism>
<comment type="similarity">
    <text evidence="7">Belongs to the endonuclease V family.</text>
</comment>
<comment type="function">
    <text evidence="7">DNA repair enzyme involved in the repair of deaminated bases. Selectively cleaves double-stranded DNA at the second phosphodiester bond 3' to a deoxyinosine leaving behind the intact lesion on the nicked DNA.</text>
</comment>